<evidence type="ECO:0000313" key="3">
    <source>
        <dbReference type="Proteomes" id="UP000299102"/>
    </source>
</evidence>
<dbReference type="AlphaFoldDB" id="A0A4C1Y272"/>
<organism evidence="2 3">
    <name type="scientific">Eumeta variegata</name>
    <name type="common">Bagworm moth</name>
    <name type="synonym">Eumeta japonica</name>
    <dbReference type="NCBI Taxonomy" id="151549"/>
    <lineage>
        <taxon>Eukaryota</taxon>
        <taxon>Metazoa</taxon>
        <taxon>Ecdysozoa</taxon>
        <taxon>Arthropoda</taxon>
        <taxon>Hexapoda</taxon>
        <taxon>Insecta</taxon>
        <taxon>Pterygota</taxon>
        <taxon>Neoptera</taxon>
        <taxon>Endopterygota</taxon>
        <taxon>Lepidoptera</taxon>
        <taxon>Glossata</taxon>
        <taxon>Ditrysia</taxon>
        <taxon>Tineoidea</taxon>
        <taxon>Psychidae</taxon>
        <taxon>Oiketicinae</taxon>
        <taxon>Eumeta</taxon>
    </lineage>
</organism>
<accession>A0A4C1Y272</accession>
<feature type="compositionally biased region" description="Basic and acidic residues" evidence="1">
    <location>
        <begin position="55"/>
        <end position="65"/>
    </location>
</feature>
<evidence type="ECO:0000256" key="1">
    <source>
        <dbReference type="SAM" id="MobiDB-lite"/>
    </source>
</evidence>
<keyword evidence="3" id="KW-1185">Reference proteome</keyword>
<proteinExistence type="predicted"/>
<dbReference type="Proteomes" id="UP000299102">
    <property type="component" value="Unassembled WGS sequence"/>
</dbReference>
<sequence>MEKEHIQYSEVCVEVAPGPGARGTARQKLHVGERDEHPEKKHLKPAIDQPNSPGRGEKNRPDFSDKAGLSWHFIGRNDITEPP</sequence>
<feature type="region of interest" description="Disordered" evidence="1">
    <location>
        <begin position="16"/>
        <end position="83"/>
    </location>
</feature>
<protein>
    <submittedName>
        <fullName evidence="2">Uncharacterized protein</fullName>
    </submittedName>
</protein>
<evidence type="ECO:0000313" key="2">
    <source>
        <dbReference type="EMBL" id="GBP68647.1"/>
    </source>
</evidence>
<reference evidence="2 3" key="1">
    <citation type="journal article" date="2019" name="Commun. Biol.">
        <title>The bagworm genome reveals a unique fibroin gene that provides high tensile strength.</title>
        <authorList>
            <person name="Kono N."/>
            <person name="Nakamura H."/>
            <person name="Ohtoshi R."/>
            <person name="Tomita M."/>
            <person name="Numata K."/>
            <person name="Arakawa K."/>
        </authorList>
    </citation>
    <scope>NUCLEOTIDE SEQUENCE [LARGE SCALE GENOMIC DNA]</scope>
</reference>
<comment type="caution">
    <text evidence="2">The sequence shown here is derived from an EMBL/GenBank/DDBJ whole genome shotgun (WGS) entry which is preliminary data.</text>
</comment>
<gene>
    <name evidence="2" type="ORF">EVAR_47652_1</name>
</gene>
<name>A0A4C1Y272_EUMVA</name>
<dbReference type="EMBL" id="BGZK01001019">
    <property type="protein sequence ID" value="GBP68647.1"/>
    <property type="molecule type" value="Genomic_DNA"/>
</dbReference>
<feature type="compositionally biased region" description="Basic and acidic residues" evidence="1">
    <location>
        <begin position="30"/>
        <end position="39"/>
    </location>
</feature>